<dbReference type="EMBL" id="QAYC01000034">
    <property type="protein sequence ID" value="PTW36436.1"/>
    <property type="molecule type" value="Genomic_DNA"/>
</dbReference>
<organism evidence="2 3">
    <name type="scientific">Rhodovulum kholense</name>
    <dbReference type="NCBI Taxonomy" id="453584"/>
    <lineage>
        <taxon>Bacteria</taxon>
        <taxon>Pseudomonadati</taxon>
        <taxon>Pseudomonadota</taxon>
        <taxon>Alphaproteobacteria</taxon>
        <taxon>Rhodobacterales</taxon>
        <taxon>Paracoccaceae</taxon>
        <taxon>Rhodovulum</taxon>
    </lineage>
</organism>
<reference evidence="2 3" key="1">
    <citation type="submission" date="2018-04" db="EMBL/GenBank/DDBJ databases">
        <title>Genomic Encyclopedia of Archaeal and Bacterial Type Strains, Phase II (KMG-II): from individual species to whole genera.</title>
        <authorList>
            <person name="Goeker M."/>
        </authorList>
    </citation>
    <scope>NUCLEOTIDE SEQUENCE [LARGE SCALE GENOMIC DNA]</scope>
    <source>
        <strain evidence="2 3">DSM 19783</strain>
    </source>
</reference>
<sequence>MTYAPSADDLIYLARFKPENFSSPYQTIASLRDGDPVVEDITVANHYADYLRNGGQPLTETPIPADADADADGVIDPEFAVACPDCETTKPCCITAGSITDAADGSRQLLWPVGKDGPRRMLVVADSMEGRHLSGKVRVDWSGREACPQGWPDRPAIGINANDFRRRQRETSGEAAVGLRQTPMAGLAFQGYVPKEVVAALYAFDAIMALQNLRDSRDGASFEPKQCIGTGLDMGTPLKVIPVPKVALEGSVEVFLHVTLALTGIFADAGISGSMTGRYGTTAITVKETAKRSGGNPSATGGESSKVSPPGEKEENGGVIGLMQDMFGKINRYMEEGADSSDKSTKTPLERARAAARFTSAIEFSQKLEFGVTGLDLVPKSGSPDLLLKLGGAHTTLGIGVTGRLDILDMVATCVLTPASAKLLKETRVKIADGKVVNGTVEAFLELSSNGQVGFAINGTSGITIPADPDVEAELDLASSQTLSGEVKIGGKAEIKLHIEGKVWVLAAKTGVRGTIHTSWTWAARIRDGKRERSHAFEGLKVSGEAYVEAKIVGDSGDDVRNVESEGASFGGKATRDLHADDVFESVQENITRANEQYATRQGMQPAEGGKDGYTLWDPVPAKWVAY</sequence>
<comment type="caution">
    <text evidence="2">The sequence shown here is derived from an EMBL/GenBank/DDBJ whole genome shotgun (WGS) entry which is preliminary data.</text>
</comment>
<evidence type="ECO:0000313" key="2">
    <source>
        <dbReference type="EMBL" id="PTW36436.1"/>
    </source>
</evidence>
<dbReference type="RefSeq" id="WP_108029021.1">
    <property type="nucleotide sequence ID" value="NZ_QAYC01000034.1"/>
</dbReference>
<evidence type="ECO:0000313" key="3">
    <source>
        <dbReference type="Proteomes" id="UP000244037"/>
    </source>
</evidence>
<feature type="compositionally biased region" description="Polar residues" evidence="1">
    <location>
        <begin position="295"/>
        <end position="307"/>
    </location>
</feature>
<dbReference type="AlphaFoldDB" id="A0A8E3APM6"/>
<accession>A0A8E3APM6</accession>
<protein>
    <submittedName>
        <fullName evidence="2">Uncharacterized protein</fullName>
    </submittedName>
</protein>
<gene>
    <name evidence="2" type="ORF">C8N38_13410</name>
</gene>
<name>A0A8E3APM6_9RHOB</name>
<proteinExistence type="predicted"/>
<dbReference type="Proteomes" id="UP000244037">
    <property type="component" value="Unassembled WGS sequence"/>
</dbReference>
<dbReference type="OrthoDB" id="7751948at2"/>
<keyword evidence="3" id="KW-1185">Reference proteome</keyword>
<feature type="region of interest" description="Disordered" evidence="1">
    <location>
        <begin position="288"/>
        <end position="318"/>
    </location>
</feature>
<evidence type="ECO:0000256" key="1">
    <source>
        <dbReference type="SAM" id="MobiDB-lite"/>
    </source>
</evidence>